<evidence type="ECO:0000256" key="5">
    <source>
        <dbReference type="HAMAP-Rule" id="MF_01114"/>
    </source>
</evidence>
<dbReference type="GO" id="GO:0006282">
    <property type="term" value="P:regulation of DNA repair"/>
    <property type="evidence" value="ECO:0007669"/>
    <property type="project" value="UniProtKB-UniRule"/>
</dbReference>
<dbReference type="EMBL" id="MNTG01000046">
    <property type="protein sequence ID" value="OLA36347.1"/>
    <property type="molecule type" value="Genomic_DNA"/>
</dbReference>
<name>A0A1Q6R1X6_9FIRM</name>
<comment type="similarity">
    <text evidence="2 5">Belongs to the RecX family.</text>
</comment>
<comment type="subcellular location">
    <subcellularLocation>
        <location evidence="1 5">Cytoplasm</location>
    </subcellularLocation>
</comment>
<evidence type="ECO:0000256" key="1">
    <source>
        <dbReference type="ARBA" id="ARBA00004496"/>
    </source>
</evidence>
<dbReference type="PANTHER" id="PTHR33602:SF1">
    <property type="entry name" value="REGULATORY PROTEIN RECX FAMILY PROTEIN"/>
    <property type="match status" value="1"/>
</dbReference>
<reference evidence="7 8" key="1">
    <citation type="journal article" date="2016" name="Nat. Biotechnol.">
        <title>Measurement of bacterial replication rates in microbial communities.</title>
        <authorList>
            <person name="Brown C.T."/>
            <person name="Olm M.R."/>
            <person name="Thomas B.C."/>
            <person name="Banfield J.F."/>
        </authorList>
    </citation>
    <scope>NUCLEOTIDE SEQUENCE [LARGE SCALE GENOMIC DNA]</scope>
    <source>
        <strain evidence="7">46_33</strain>
    </source>
</reference>
<protein>
    <recommendedName>
        <fullName evidence="3 5">Regulatory protein RecX</fullName>
    </recommendedName>
</protein>
<dbReference type="InterPro" id="IPR003783">
    <property type="entry name" value="Regulatory_RecX"/>
</dbReference>
<dbReference type="InterPro" id="IPR036388">
    <property type="entry name" value="WH-like_DNA-bd_sf"/>
</dbReference>
<keyword evidence="4 5" id="KW-0963">Cytoplasm</keyword>
<evidence type="ECO:0000256" key="4">
    <source>
        <dbReference type="ARBA" id="ARBA00022490"/>
    </source>
</evidence>
<sequence length="175" mass="20436">MWSRSLRNKKKEEGFTGAQQVYDCALDLLSYRDYSHKDMVERLQRKGATKAQALEAVAKLEDYGLLNEERYAQRVYEAWLAKRYYGRQHLQLELTKRGIRPDVAAEIMERFTPDIEEQQAENAAQLFVQRNQRKLTAEIDNKKIYAAAGRFMAARGFSSRYVHIILGKLHFSDNI</sequence>
<dbReference type="AlphaFoldDB" id="A0A1Q6R1X6"/>
<evidence type="ECO:0000313" key="8">
    <source>
        <dbReference type="Proteomes" id="UP000186777"/>
    </source>
</evidence>
<gene>
    <name evidence="5" type="primary">recX</name>
    <name evidence="7" type="ORF">BHW43_10295</name>
</gene>
<dbReference type="Gene3D" id="1.10.10.10">
    <property type="entry name" value="Winged helix-like DNA-binding domain superfamily/Winged helix DNA-binding domain"/>
    <property type="match status" value="1"/>
</dbReference>
<feature type="domain" description="RecX first three-helical" evidence="6">
    <location>
        <begin position="22"/>
        <end position="60"/>
    </location>
</feature>
<evidence type="ECO:0000313" key="7">
    <source>
        <dbReference type="EMBL" id="OLA36347.1"/>
    </source>
</evidence>
<evidence type="ECO:0000259" key="6">
    <source>
        <dbReference type="Pfam" id="PF21982"/>
    </source>
</evidence>
<dbReference type="HAMAP" id="MF_01114">
    <property type="entry name" value="RecX"/>
    <property type="match status" value="1"/>
</dbReference>
<dbReference type="RefSeq" id="WP_303680474.1">
    <property type="nucleotide sequence ID" value="NZ_DBFOYN010000080.1"/>
</dbReference>
<accession>A0A1Q6R1X6</accession>
<dbReference type="Proteomes" id="UP000186777">
    <property type="component" value="Unassembled WGS sequence"/>
</dbReference>
<dbReference type="STRING" id="626940.BHW43_10295"/>
<dbReference type="Pfam" id="PF21982">
    <property type="entry name" value="RecX_HTH1"/>
    <property type="match status" value="1"/>
</dbReference>
<dbReference type="PANTHER" id="PTHR33602">
    <property type="entry name" value="REGULATORY PROTEIN RECX FAMILY PROTEIN"/>
    <property type="match status" value="1"/>
</dbReference>
<comment type="caution">
    <text evidence="7">The sequence shown here is derived from an EMBL/GenBank/DDBJ whole genome shotgun (WGS) entry which is preliminary data.</text>
</comment>
<evidence type="ECO:0000256" key="3">
    <source>
        <dbReference type="ARBA" id="ARBA00018111"/>
    </source>
</evidence>
<proteinExistence type="inferred from homology"/>
<organism evidence="7 8">
    <name type="scientific">Phascolarctobacterium succinatutens</name>
    <dbReference type="NCBI Taxonomy" id="626940"/>
    <lineage>
        <taxon>Bacteria</taxon>
        <taxon>Bacillati</taxon>
        <taxon>Bacillota</taxon>
        <taxon>Negativicutes</taxon>
        <taxon>Acidaminococcales</taxon>
        <taxon>Acidaminococcaceae</taxon>
        <taxon>Phascolarctobacterium</taxon>
    </lineage>
</organism>
<dbReference type="GO" id="GO:0005737">
    <property type="term" value="C:cytoplasm"/>
    <property type="evidence" value="ECO:0007669"/>
    <property type="project" value="UniProtKB-SubCell"/>
</dbReference>
<evidence type="ECO:0000256" key="2">
    <source>
        <dbReference type="ARBA" id="ARBA00009695"/>
    </source>
</evidence>
<dbReference type="InterPro" id="IPR053926">
    <property type="entry name" value="RecX_HTH_1st"/>
</dbReference>
<comment type="function">
    <text evidence="5">Modulates RecA activity.</text>
</comment>